<dbReference type="AlphaFoldDB" id="A0A137NUN2"/>
<reference evidence="3 4" key="1">
    <citation type="journal article" date="2015" name="Genome Biol. Evol.">
        <title>Phylogenomic analyses indicate that early fungi evolved digesting cell walls of algal ancestors of land plants.</title>
        <authorList>
            <person name="Chang Y."/>
            <person name="Wang S."/>
            <person name="Sekimoto S."/>
            <person name="Aerts A.L."/>
            <person name="Choi C."/>
            <person name="Clum A."/>
            <person name="LaButti K.M."/>
            <person name="Lindquist E.A."/>
            <person name="Yee Ngan C."/>
            <person name="Ohm R.A."/>
            <person name="Salamov A.A."/>
            <person name="Grigoriev I.V."/>
            <person name="Spatafora J.W."/>
            <person name="Berbee M.L."/>
        </authorList>
    </citation>
    <scope>NUCLEOTIDE SEQUENCE [LARGE SCALE GENOMIC DNA]</scope>
    <source>
        <strain evidence="3 4">NRRL 28638</strain>
    </source>
</reference>
<feature type="domain" description="F-box" evidence="2">
    <location>
        <begin position="56"/>
        <end position="93"/>
    </location>
</feature>
<name>A0A137NUN2_CONC2</name>
<keyword evidence="4" id="KW-1185">Reference proteome</keyword>
<dbReference type="SUPFAM" id="SSF52047">
    <property type="entry name" value="RNI-like"/>
    <property type="match status" value="1"/>
</dbReference>
<feature type="compositionally biased region" description="Low complexity" evidence="1">
    <location>
        <begin position="18"/>
        <end position="28"/>
    </location>
</feature>
<protein>
    <recommendedName>
        <fullName evidence="2">F-box domain-containing protein</fullName>
    </recommendedName>
</protein>
<dbReference type="Gene3D" id="3.80.10.10">
    <property type="entry name" value="Ribonuclease Inhibitor"/>
    <property type="match status" value="1"/>
</dbReference>
<dbReference type="InterPro" id="IPR032675">
    <property type="entry name" value="LRR_dom_sf"/>
</dbReference>
<dbReference type="Proteomes" id="UP000070444">
    <property type="component" value="Unassembled WGS sequence"/>
</dbReference>
<feature type="compositionally biased region" description="Polar residues" evidence="1">
    <location>
        <begin position="1"/>
        <end position="17"/>
    </location>
</feature>
<organism evidence="3 4">
    <name type="scientific">Conidiobolus coronatus (strain ATCC 28846 / CBS 209.66 / NRRL 28638)</name>
    <name type="common">Delacroixia coronata</name>
    <dbReference type="NCBI Taxonomy" id="796925"/>
    <lineage>
        <taxon>Eukaryota</taxon>
        <taxon>Fungi</taxon>
        <taxon>Fungi incertae sedis</taxon>
        <taxon>Zoopagomycota</taxon>
        <taxon>Entomophthoromycotina</taxon>
        <taxon>Entomophthoromycetes</taxon>
        <taxon>Entomophthorales</taxon>
        <taxon>Ancylistaceae</taxon>
        <taxon>Conidiobolus</taxon>
    </lineage>
</organism>
<dbReference type="Gene3D" id="1.20.1280.50">
    <property type="match status" value="1"/>
</dbReference>
<evidence type="ECO:0000259" key="2">
    <source>
        <dbReference type="Pfam" id="PF12937"/>
    </source>
</evidence>
<feature type="region of interest" description="Disordered" evidence="1">
    <location>
        <begin position="1"/>
        <end position="39"/>
    </location>
</feature>
<dbReference type="SUPFAM" id="SSF81383">
    <property type="entry name" value="F-box domain"/>
    <property type="match status" value="1"/>
</dbReference>
<accession>A0A137NUN2</accession>
<dbReference type="CDD" id="cd09917">
    <property type="entry name" value="F-box_SF"/>
    <property type="match status" value="1"/>
</dbReference>
<gene>
    <name evidence="3" type="ORF">CONCODRAFT_20259</name>
</gene>
<evidence type="ECO:0000313" key="4">
    <source>
        <dbReference type="Proteomes" id="UP000070444"/>
    </source>
</evidence>
<dbReference type="InterPro" id="IPR001810">
    <property type="entry name" value="F-box_dom"/>
</dbReference>
<evidence type="ECO:0000256" key="1">
    <source>
        <dbReference type="SAM" id="MobiDB-lite"/>
    </source>
</evidence>
<proteinExistence type="predicted"/>
<evidence type="ECO:0000313" key="3">
    <source>
        <dbReference type="EMBL" id="KXN66381.1"/>
    </source>
</evidence>
<dbReference type="Pfam" id="PF12937">
    <property type="entry name" value="F-box-like"/>
    <property type="match status" value="1"/>
</dbReference>
<dbReference type="InterPro" id="IPR036047">
    <property type="entry name" value="F-box-like_dom_sf"/>
</dbReference>
<sequence length="552" mass="64992">MTRVLRSSTKKTQSQEGSSSKLSISNKSKAIKRRDKKAMEIKNKDSQKSDVWNINSVLTKIFSYTNHYDLLQFNTVCKKWNNLINPIIYNEIDLDRQSMYKMGVRFKRSNPAAYIDTEVAECIFNVAKHAHLVKKFNFGYKLEPQRVLELFETFKYISDLYIHSCDMSQNQFLGMINPLTQLQELTLSSLKIKKITKKGLYKEIVQLPPTLKKLRIENIKLIGNPKLFIQTINSHNNLVEFGIQSDSSQVFLEKFYKPYQSLLNFELYNTGRQTLKYLFTIFENNPQLISLKLPLEYMNGELVSHISSYLTSLEDLSLRECDRYSHDITNINFKFSQPTKIKKLNLELARFSNYPLNFILLNCPRLEELGSNRLSLNQIYYYHEQPNYVKSLNLFNYSKIKKLSIDCAVLGEGVLESLLLNCPYLNELYIKLPVEWKEVVKLIYEKCENLQKLYISPSNHMYGQERTAFFQEFYETEFITGNYKCKSTLTHLTLNRFEATDSKAEYFKSFEHLKSIKYSKQISNVVDMDLWPDYRLLKFSDCYNHGFELKRN</sequence>
<dbReference type="EMBL" id="KQ964733">
    <property type="protein sequence ID" value="KXN66381.1"/>
    <property type="molecule type" value="Genomic_DNA"/>
</dbReference>